<gene>
    <name evidence="1" type="ORF">S01H1_25738</name>
</gene>
<dbReference type="InterPro" id="IPR027417">
    <property type="entry name" value="P-loop_NTPase"/>
</dbReference>
<evidence type="ECO:0000313" key="1">
    <source>
        <dbReference type="EMBL" id="GAF91931.1"/>
    </source>
</evidence>
<reference evidence="1" key="1">
    <citation type="journal article" date="2014" name="Front. Microbiol.">
        <title>High frequency of phylogenetically diverse reductive dehalogenase-homologous genes in deep subseafloor sedimentary metagenomes.</title>
        <authorList>
            <person name="Kawai M."/>
            <person name="Futagami T."/>
            <person name="Toyoda A."/>
            <person name="Takaki Y."/>
            <person name="Nishi S."/>
            <person name="Hori S."/>
            <person name="Arai W."/>
            <person name="Tsubouchi T."/>
            <person name="Morono Y."/>
            <person name="Uchiyama I."/>
            <person name="Ito T."/>
            <person name="Fujiyama A."/>
            <person name="Inagaki F."/>
            <person name="Takami H."/>
        </authorList>
    </citation>
    <scope>NUCLEOTIDE SEQUENCE</scope>
    <source>
        <strain evidence="1">Expedition CK06-06</strain>
    </source>
</reference>
<comment type="caution">
    <text evidence="1">The sequence shown here is derived from an EMBL/GenBank/DDBJ whole genome shotgun (WGS) entry which is preliminary data.</text>
</comment>
<dbReference type="AlphaFoldDB" id="X0TXP4"/>
<accession>X0TXP4</accession>
<feature type="non-terminal residue" evidence="1">
    <location>
        <position position="1"/>
    </location>
</feature>
<sequence>GLNSPFATRDHGKTTSIPIVLALWRQACNHDITQCFVGYKLDLPKLRLRRIKREVERNQRLQDDFGLYPDRKAGWDTEKLFFVRTKEHIVPSMFCYGIASGGTGHHMNYMYWDDVVTIENSASVTLRESIQNTVGMSVYPQVEPGGQLVCVGTPKYIEDLYSTFADFDTETSKSPAWRCYFYPAYREDKGEETEVLWPERYSYKALQGKRDQLIAEYGILGERMYIQEYLLRPHALGGEEFKDEWLQFYDPITPHVNLDNYPHYIFTDPASGERDQSSYSATVV</sequence>
<name>X0TXP4_9ZZZZ</name>
<feature type="non-terminal residue" evidence="1">
    <location>
        <position position="284"/>
    </location>
</feature>
<proteinExistence type="predicted"/>
<dbReference type="Gene3D" id="3.40.50.300">
    <property type="entry name" value="P-loop containing nucleotide triphosphate hydrolases"/>
    <property type="match status" value="1"/>
</dbReference>
<protein>
    <recommendedName>
        <fullName evidence="2">Terminase large subunit gp17-like C-terminal domain-containing protein</fullName>
    </recommendedName>
</protein>
<dbReference type="EMBL" id="BARS01015571">
    <property type="protein sequence ID" value="GAF91931.1"/>
    <property type="molecule type" value="Genomic_DNA"/>
</dbReference>
<evidence type="ECO:0008006" key="2">
    <source>
        <dbReference type="Google" id="ProtNLM"/>
    </source>
</evidence>
<organism evidence="1">
    <name type="scientific">marine sediment metagenome</name>
    <dbReference type="NCBI Taxonomy" id="412755"/>
    <lineage>
        <taxon>unclassified sequences</taxon>
        <taxon>metagenomes</taxon>
        <taxon>ecological metagenomes</taxon>
    </lineage>
</organism>